<protein>
    <submittedName>
        <fullName evidence="1">Uncharacterized protein</fullName>
    </submittedName>
</protein>
<evidence type="ECO:0000313" key="1">
    <source>
        <dbReference type="EMBL" id="QQP57413.1"/>
    </source>
</evidence>
<dbReference type="EMBL" id="CP045891">
    <property type="protein sequence ID" value="QQP57413.1"/>
    <property type="molecule type" value="Genomic_DNA"/>
</dbReference>
<evidence type="ECO:0000313" key="2">
    <source>
        <dbReference type="Proteomes" id="UP000595437"/>
    </source>
</evidence>
<accession>A0A7T8KKK0</accession>
<feature type="non-terminal residue" evidence="1">
    <location>
        <position position="1"/>
    </location>
</feature>
<keyword evidence="2" id="KW-1185">Reference proteome</keyword>
<dbReference type="Proteomes" id="UP000595437">
    <property type="component" value="Chromosome 2"/>
</dbReference>
<organism evidence="1 2">
    <name type="scientific">Caligus rogercresseyi</name>
    <name type="common">Sea louse</name>
    <dbReference type="NCBI Taxonomy" id="217165"/>
    <lineage>
        <taxon>Eukaryota</taxon>
        <taxon>Metazoa</taxon>
        <taxon>Ecdysozoa</taxon>
        <taxon>Arthropoda</taxon>
        <taxon>Crustacea</taxon>
        <taxon>Multicrustacea</taxon>
        <taxon>Hexanauplia</taxon>
        <taxon>Copepoda</taxon>
        <taxon>Siphonostomatoida</taxon>
        <taxon>Caligidae</taxon>
        <taxon>Caligus</taxon>
    </lineage>
</organism>
<reference evidence="2" key="1">
    <citation type="submission" date="2021-01" db="EMBL/GenBank/DDBJ databases">
        <title>Caligus Genome Assembly.</title>
        <authorList>
            <person name="Gallardo-Escarate C."/>
        </authorList>
    </citation>
    <scope>NUCLEOTIDE SEQUENCE [LARGE SCALE GENOMIC DNA]</scope>
</reference>
<sequence length="56" mass="6471">LPSKGDMLRCCWQYKCDSGKFTDVAFIIKLASRTAQRYGEKQLETEKMLHSLTKNT</sequence>
<gene>
    <name evidence="1" type="ORF">FKW44_002390</name>
</gene>
<dbReference type="AlphaFoldDB" id="A0A7T8KKK0"/>
<feature type="non-terminal residue" evidence="1">
    <location>
        <position position="56"/>
    </location>
</feature>
<name>A0A7T8KKK0_CALRO</name>
<proteinExistence type="predicted"/>